<dbReference type="Proteomes" id="UP000726170">
    <property type="component" value="Unassembled WGS sequence"/>
</dbReference>
<accession>A0ABS6EGC2</accession>
<evidence type="ECO:0000313" key="2">
    <source>
        <dbReference type="Proteomes" id="UP000726170"/>
    </source>
</evidence>
<keyword evidence="2" id="KW-1185">Reference proteome</keyword>
<dbReference type="RefSeq" id="WP_216438750.1">
    <property type="nucleotide sequence ID" value="NZ_JAHLQF010000002.1"/>
</dbReference>
<proteinExistence type="predicted"/>
<comment type="caution">
    <text evidence="1">The sequence shown here is derived from an EMBL/GenBank/DDBJ whole genome shotgun (WGS) entry which is preliminary data.</text>
</comment>
<gene>
    <name evidence="1" type="ORF">KQI86_07975</name>
</gene>
<dbReference type="EMBL" id="JAHLQF010000002">
    <property type="protein sequence ID" value="MBU5484264.1"/>
    <property type="molecule type" value="Genomic_DNA"/>
</dbReference>
<sequence length="219" mass="25403">MSSIKINKTISYPINLAVNEYKTKNNNKNIEKNYDGEAYKDTNDSVISKNAVIGYEFLSRIEASFGDDNKFHLMEKYTLEYEKIKGEIASGKYGNDTKKYMTLLDNAFKDSLENAANILGKTLEKTNVKDNRIKFSGTNSIKYQKQHDTATLIAWILRVENKRISQEIEMYRKKKNRRKVASLTQLRNTYNHIINDVSDIADKIRSDIDDNYSKDKIKE</sequence>
<reference evidence="1 2" key="1">
    <citation type="submission" date="2021-06" db="EMBL/GenBank/DDBJ databases">
        <authorList>
            <person name="Sun Q."/>
            <person name="Li D."/>
        </authorList>
    </citation>
    <scope>NUCLEOTIDE SEQUENCE [LARGE SCALE GENOMIC DNA]</scope>
    <source>
        <strain evidence="1 2">MSJ-11</strain>
    </source>
</reference>
<name>A0ABS6EGC2_9CLOT</name>
<organism evidence="1 2">
    <name type="scientific">Clostridium mobile</name>
    <dbReference type="NCBI Taxonomy" id="2841512"/>
    <lineage>
        <taxon>Bacteria</taxon>
        <taxon>Bacillati</taxon>
        <taxon>Bacillota</taxon>
        <taxon>Clostridia</taxon>
        <taxon>Eubacteriales</taxon>
        <taxon>Clostridiaceae</taxon>
        <taxon>Clostridium</taxon>
    </lineage>
</organism>
<protein>
    <submittedName>
        <fullName evidence="1">Uncharacterized protein</fullName>
    </submittedName>
</protein>
<evidence type="ECO:0000313" key="1">
    <source>
        <dbReference type="EMBL" id="MBU5484264.1"/>
    </source>
</evidence>